<evidence type="ECO:0000313" key="2">
    <source>
        <dbReference type="Proteomes" id="UP000696485"/>
    </source>
</evidence>
<proteinExistence type="predicted"/>
<name>A0A9P5SAY2_9FUNG</name>
<evidence type="ECO:0000313" key="1">
    <source>
        <dbReference type="EMBL" id="KAF9323522.1"/>
    </source>
</evidence>
<comment type="caution">
    <text evidence="1">The sequence shown here is derived from an EMBL/GenBank/DDBJ whole genome shotgun (WGS) entry which is preliminary data.</text>
</comment>
<evidence type="ECO:0008006" key="3">
    <source>
        <dbReference type="Google" id="ProtNLM"/>
    </source>
</evidence>
<organism evidence="1 2">
    <name type="scientific">Podila minutissima</name>
    <dbReference type="NCBI Taxonomy" id="64525"/>
    <lineage>
        <taxon>Eukaryota</taxon>
        <taxon>Fungi</taxon>
        <taxon>Fungi incertae sedis</taxon>
        <taxon>Mucoromycota</taxon>
        <taxon>Mortierellomycotina</taxon>
        <taxon>Mortierellomycetes</taxon>
        <taxon>Mortierellales</taxon>
        <taxon>Mortierellaceae</taxon>
        <taxon>Podila</taxon>
    </lineage>
</organism>
<gene>
    <name evidence="1" type="ORF">BG006_001364</name>
</gene>
<keyword evidence="2" id="KW-1185">Reference proteome</keyword>
<protein>
    <recommendedName>
        <fullName evidence="3">Transposase</fullName>
    </recommendedName>
</protein>
<feature type="non-terminal residue" evidence="1">
    <location>
        <position position="54"/>
    </location>
</feature>
<reference evidence="1" key="1">
    <citation type="journal article" date="2020" name="Fungal Divers.">
        <title>Resolving the Mortierellaceae phylogeny through synthesis of multi-gene phylogenetics and phylogenomics.</title>
        <authorList>
            <person name="Vandepol N."/>
            <person name="Liber J."/>
            <person name="Desiro A."/>
            <person name="Na H."/>
            <person name="Kennedy M."/>
            <person name="Barry K."/>
            <person name="Grigoriev I.V."/>
            <person name="Miller A.N."/>
            <person name="O'Donnell K."/>
            <person name="Stajich J.E."/>
            <person name="Bonito G."/>
        </authorList>
    </citation>
    <scope>NUCLEOTIDE SEQUENCE</scope>
    <source>
        <strain evidence="1">NVP1</strain>
    </source>
</reference>
<dbReference type="EMBL" id="JAAAUY010001267">
    <property type="protein sequence ID" value="KAF9323522.1"/>
    <property type="molecule type" value="Genomic_DNA"/>
</dbReference>
<dbReference type="Proteomes" id="UP000696485">
    <property type="component" value="Unassembled WGS sequence"/>
</dbReference>
<accession>A0A9P5SAY2</accession>
<dbReference type="AlphaFoldDB" id="A0A9P5SAY2"/>
<sequence length="54" mass="6205">MKHFVYIDEAGFNLHITRKYGRAPQGRRAFQRVPYNRGPNMSLVITVDKTGILA</sequence>